<evidence type="ECO:0000256" key="4">
    <source>
        <dbReference type="ARBA" id="ARBA00022496"/>
    </source>
</evidence>
<dbReference type="GO" id="GO:0009279">
    <property type="term" value="C:cell outer membrane"/>
    <property type="evidence" value="ECO:0007669"/>
    <property type="project" value="UniProtKB-SubCell"/>
</dbReference>
<evidence type="ECO:0000256" key="12">
    <source>
        <dbReference type="RuleBase" id="RU003357"/>
    </source>
</evidence>
<dbReference type="PROSITE" id="PS52016">
    <property type="entry name" value="TONB_DEPENDENT_REC_3"/>
    <property type="match status" value="1"/>
</dbReference>
<keyword evidence="4" id="KW-0410">Iron transport</keyword>
<dbReference type="STRING" id="439228.SAMN06295920_11215"/>
<dbReference type="GO" id="GO:0006826">
    <property type="term" value="P:iron ion transport"/>
    <property type="evidence" value="ECO:0007669"/>
    <property type="project" value="UniProtKB-KW"/>
</dbReference>
<feature type="chain" id="PRO_5012368964" evidence="13">
    <location>
        <begin position="27"/>
        <end position="716"/>
    </location>
</feature>
<keyword evidence="13" id="KW-0732">Signal</keyword>
<keyword evidence="9 11" id="KW-0472">Membrane</keyword>
<dbReference type="EMBL" id="FUYM01000012">
    <property type="protein sequence ID" value="SKC03593.1"/>
    <property type="molecule type" value="Genomic_DNA"/>
</dbReference>
<dbReference type="Pfam" id="PF07715">
    <property type="entry name" value="Plug"/>
    <property type="match status" value="1"/>
</dbReference>
<evidence type="ECO:0000256" key="2">
    <source>
        <dbReference type="ARBA" id="ARBA00022448"/>
    </source>
</evidence>
<dbReference type="PANTHER" id="PTHR32552:SF81">
    <property type="entry name" value="TONB-DEPENDENT OUTER MEMBRANE RECEPTOR"/>
    <property type="match status" value="1"/>
</dbReference>
<reference evidence="17" key="1">
    <citation type="submission" date="2017-02" db="EMBL/GenBank/DDBJ databases">
        <authorList>
            <person name="Varghese N."/>
            <person name="Submissions S."/>
        </authorList>
    </citation>
    <scope>NUCLEOTIDE SEQUENCE [LARGE SCALE GENOMIC DNA]</scope>
    <source>
        <strain evidence="17">UM2</strain>
    </source>
</reference>
<keyword evidence="2 11" id="KW-0813">Transport</keyword>
<name>A0A1T5G548_9SPHN</name>
<comment type="similarity">
    <text evidence="11 12">Belongs to the TonB-dependent receptor family.</text>
</comment>
<proteinExistence type="inferred from homology"/>
<feature type="domain" description="TonB-dependent receptor plug" evidence="15">
    <location>
        <begin position="58"/>
        <end position="163"/>
    </location>
</feature>
<evidence type="ECO:0000256" key="3">
    <source>
        <dbReference type="ARBA" id="ARBA00022452"/>
    </source>
</evidence>
<keyword evidence="3 11" id="KW-1134">Transmembrane beta strand</keyword>
<dbReference type="Gene3D" id="2.40.170.20">
    <property type="entry name" value="TonB-dependent receptor, beta-barrel domain"/>
    <property type="match status" value="1"/>
</dbReference>
<evidence type="ECO:0000256" key="13">
    <source>
        <dbReference type="SAM" id="SignalP"/>
    </source>
</evidence>
<feature type="signal peptide" evidence="13">
    <location>
        <begin position="1"/>
        <end position="26"/>
    </location>
</feature>
<evidence type="ECO:0000313" key="16">
    <source>
        <dbReference type="EMBL" id="SKC03593.1"/>
    </source>
</evidence>
<dbReference type="InterPro" id="IPR036942">
    <property type="entry name" value="Beta-barrel_TonB_sf"/>
</dbReference>
<evidence type="ECO:0000256" key="7">
    <source>
        <dbReference type="ARBA" id="ARBA00023065"/>
    </source>
</evidence>
<protein>
    <submittedName>
        <fullName evidence="16">Iron complex outermembrane recepter protein</fullName>
    </submittedName>
</protein>
<evidence type="ECO:0000256" key="1">
    <source>
        <dbReference type="ARBA" id="ARBA00004571"/>
    </source>
</evidence>
<evidence type="ECO:0000256" key="10">
    <source>
        <dbReference type="ARBA" id="ARBA00023237"/>
    </source>
</evidence>
<evidence type="ECO:0000313" key="17">
    <source>
        <dbReference type="Proteomes" id="UP000189818"/>
    </source>
</evidence>
<dbReference type="AlphaFoldDB" id="A0A1T5G548"/>
<dbReference type="Pfam" id="PF00593">
    <property type="entry name" value="TonB_dep_Rec_b-barrel"/>
    <property type="match status" value="1"/>
</dbReference>
<keyword evidence="5 11" id="KW-0812">Transmembrane</keyword>
<gene>
    <name evidence="16" type="ORF">SAMN06295920_11215</name>
</gene>
<keyword evidence="8 12" id="KW-0798">TonB box</keyword>
<dbReference type="SUPFAM" id="SSF56935">
    <property type="entry name" value="Porins"/>
    <property type="match status" value="1"/>
</dbReference>
<comment type="subcellular location">
    <subcellularLocation>
        <location evidence="1 11">Cell outer membrane</location>
        <topology evidence="1 11">Multi-pass membrane protein</topology>
    </subcellularLocation>
</comment>
<dbReference type="PANTHER" id="PTHR32552">
    <property type="entry name" value="FERRICHROME IRON RECEPTOR-RELATED"/>
    <property type="match status" value="1"/>
</dbReference>
<dbReference type="InterPro" id="IPR039426">
    <property type="entry name" value="TonB-dep_rcpt-like"/>
</dbReference>
<organism evidence="16 17">
    <name type="scientific">Rhizorhabdus histidinilytica</name>
    <dbReference type="NCBI Taxonomy" id="439228"/>
    <lineage>
        <taxon>Bacteria</taxon>
        <taxon>Pseudomonadati</taxon>
        <taxon>Pseudomonadota</taxon>
        <taxon>Alphaproteobacteria</taxon>
        <taxon>Sphingomonadales</taxon>
        <taxon>Sphingomonadaceae</taxon>
        <taxon>Rhizorhabdus</taxon>
    </lineage>
</organism>
<evidence type="ECO:0000259" key="15">
    <source>
        <dbReference type="Pfam" id="PF07715"/>
    </source>
</evidence>
<keyword evidence="6" id="KW-0408">Iron</keyword>
<evidence type="ECO:0000256" key="5">
    <source>
        <dbReference type="ARBA" id="ARBA00022692"/>
    </source>
</evidence>
<evidence type="ECO:0000256" key="6">
    <source>
        <dbReference type="ARBA" id="ARBA00023004"/>
    </source>
</evidence>
<accession>A0A1T5G548</accession>
<evidence type="ECO:0000256" key="11">
    <source>
        <dbReference type="PROSITE-ProRule" id="PRU01360"/>
    </source>
</evidence>
<keyword evidence="7" id="KW-0406">Ion transport</keyword>
<evidence type="ECO:0000259" key="14">
    <source>
        <dbReference type="Pfam" id="PF00593"/>
    </source>
</evidence>
<dbReference type="InterPro" id="IPR012910">
    <property type="entry name" value="Plug_dom"/>
</dbReference>
<keyword evidence="10 11" id="KW-0998">Cell outer membrane</keyword>
<keyword evidence="17" id="KW-1185">Reference proteome</keyword>
<sequence>MTRNGMTRRALAASMTALAAALPAHAQTSTPNADTRTAGEVTGIEDIVVTAQKRSENLQRTPAAVTAFTGSSLVQSGTTDLRAVQNIVPAARFQQEGATTQVILRGVGSNLDFGNVEPTVAFNVNGIFTPREGTSQPFFDLDRIEVLPGPQGTLYGRNALGGTINVSFKRPTHEAETSGVIEGGNYDLMHATLVQNLPLSDALAVRAAVDYTKRDGYMETGAYSKDDIAVRLGLLYEPSTDVSFYLWGQYTNRDGSPSNLVNKGFDPNTGQFSENAFLRKDPWDELRVGAFADPALLPFGQPIKEKQKYHLWNFGGQLDVQLADGLTLTYIPGYFRLDSHSRYWLGVIPDFKEDNYRLLTQELRLAGDGERLDWLVGLYGYTQRTYGFSYVGKEAGPFGFIASGVLHHRVKGIALFGQATYHLTDAWRITAGGRGSLDKRKANGISPDVGNPLFTFEKSYKRFDFKIGTEYDLTPKVMTYLTYQTAYQPGTFNEVPSTPAKSNRISPPKLSSITGGFKSRFLDNRLQINVEAFYYSYRDLLLQAYDASKPYNEIFNAKAETYGVQIDAVLQPTPDDRLNASVGYLHARTKKYAVAGLERFENLSLPYAADWTINLAYQHDFHLASGYIRPMVDARYESSYFADFVHTPGTRQRPTWRENASITYFADSGRWSAGAWIKNITNKAVIAATAAAGIPGPATAYLEEPRTYGARVTFNF</sequence>
<dbReference type="InterPro" id="IPR000531">
    <property type="entry name" value="Beta-barrel_TonB"/>
</dbReference>
<feature type="domain" description="TonB-dependent receptor-like beta-barrel" evidence="14">
    <location>
        <begin position="262"/>
        <end position="680"/>
    </location>
</feature>
<evidence type="ECO:0000256" key="9">
    <source>
        <dbReference type="ARBA" id="ARBA00023136"/>
    </source>
</evidence>
<evidence type="ECO:0000256" key="8">
    <source>
        <dbReference type="ARBA" id="ARBA00023077"/>
    </source>
</evidence>
<dbReference type="Proteomes" id="UP000189818">
    <property type="component" value="Unassembled WGS sequence"/>
</dbReference>